<feature type="coiled-coil region" evidence="1">
    <location>
        <begin position="19"/>
        <end position="53"/>
    </location>
</feature>
<reference evidence="2" key="2">
    <citation type="submission" date="2013-10" db="EMBL/GenBank/DDBJ databases">
        <authorList>
            <person name="Aslett M."/>
        </authorList>
    </citation>
    <scope>NUCLEOTIDE SEQUENCE [LARGE SCALE GENOMIC DNA]</scope>
    <source>
        <strain evidence="2">Houghton</strain>
    </source>
</reference>
<sequence length="114" mass="12925">MGEISDPQVPQPRQSLLQLRALRNTASSQLEELSVLRKETDVLEQKLRSILRETAAIQADRRAAAAAAIRLVHANATRETERRVLEMEVSALKAELSLQKKELEGLETLWKKRK</sequence>
<feature type="coiled-coil region" evidence="1">
    <location>
        <begin position="82"/>
        <end position="109"/>
    </location>
</feature>
<dbReference type="Proteomes" id="UP000030754">
    <property type="component" value="Unassembled WGS sequence"/>
</dbReference>
<evidence type="ECO:0000313" key="2">
    <source>
        <dbReference type="EMBL" id="CDJ67794.1"/>
    </source>
</evidence>
<gene>
    <name evidence="2" type="ORF">ENH_00041670</name>
</gene>
<reference evidence="2" key="1">
    <citation type="submission" date="2013-10" db="EMBL/GenBank/DDBJ databases">
        <title>Genomic analysis of the causative agents of coccidiosis in chickens.</title>
        <authorList>
            <person name="Reid A.J."/>
            <person name="Blake D."/>
            <person name="Billington K."/>
            <person name="Browne H."/>
            <person name="Dunn M."/>
            <person name="Hung S."/>
            <person name="Kawahara F."/>
            <person name="Miranda-Saavedra D."/>
            <person name="Mourier T."/>
            <person name="Nagra H."/>
            <person name="Otto T.D."/>
            <person name="Rawlings N."/>
            <person name="Sanchez A."/>
            <person name="Sanders M."/>
            <person name="Subramaniam C."/>
            <person name="Tay Y."/>
            <person name="Dear P."/>
            <person name="Doerig C."/>
            <person name="Gruber A."/>
            <person name="Parkinson J."/>
            <person name="Shirley M."/>
            <person name="Wan K.L."/>
            <person name="Berriman M."/>
            <person name="Tomley F."/>
            <person name="Pain A."/>
        </authorList>
    </citation>
    <scope>NUCLEOTIDE SEQUENCE [LARGE SCALE GENOMIC DNA]</scope>
    <source>
        <strain evidence="2">Houghton</strain>
    </source>
</reference>
<keyword evidence="3" id="KW-1185">Reference proteome</keyword>
<protein>
    <submittedName>
        <fullName evidence="2">Uncharacterized protein</fullName>
    </submittedName>
</protein>
<evidence type="ECO:0000256" key="1">
    <source>
        <dbReference type="SAM" id="Coils"/>
    </source>
</evidence>
<dbReference type="OrthoDB" id="10443811at2759"/>
<dbReference type="VEuPathDB" id="ToxoDB:ENH_00041670"/>
<dbReference type="RefSeq" id="XP_013436261.1">
    <property type="nucleotide sequence ID" value="XM_013580807.1"/>
</dbReference>
<keyword evidence="1" id="KW-0175">Coiled coil</keyword>
<dbReference type="EMBL" id="HG724851">
    <property type="protein sequence ID" value="CDJ67794.1"/>
    <property type="molecule type" value="Genomic_DNA"/>
</dbReference>
<organism evidence="2 3">
    <name type="scientific">Eimeria necatrix</name>
    <dbReference type="NCBI Taxonomy" id="51315"/>
    <lineage>
        <taxon>Eukaryota</taxon>
        <taxon>Sar</taxon>
        <taxon>Alveolata</taxon>
        <taxon>Apicomplexa</taxon>
        <taxon>Conoidasida</taxon>
        <taxon>Coccidia</taxon>
        <taxon>Eucoccidiorida</taxon>
        <taxon>Eimeriorina</taxon>
        <taxon>Eimeriidae</taxon>
        <taxon>Eimeria</taxon>
    </lineage>
</organism>
<accession>U6MZ67</accession>
<dbReference type="GeneID" id="25474324"/>
<proteinExistence type="predicted"/>
<dbReference type="AlphaFoldDB" id="U6MZ67"/>
<name>U6MZ67_9EIME</name>
<evidence type="ECO:0000313" key="3">
    <source>
        <dbReference type="Proteomes" id="UP000030754"/>
    </source>
</evidence>